<evidence type="ECO:0000313" key="1">
    <source>
        <dbReference type="EMBL" id="EYC32216.1"/>
    </source>
</evidence>
<keyword evidence="2" id="KW-1185">Reference proteome</keyword>
<proteinExistence type="predicted"/>
<evidence type="ECO:0000313" key="2">
    <source>
        <dbReference type="Proteomes" id="UP000024635"/>
    </source>
</evidence>
<comment type="caution">
    <text evidence="1">The sequence shown here is derived from an EMBL/GenBank/DDBJ whole genome shotgun (WGS) entry which is preliminary data.</text>
</comment>
<sequence>METSASDERLGHVVHFRVELRVLNKITSVTSFLANIYFWRGVHYALRLGWRETLPISLSTQPRLLVFPR</sequence>
<dbReference type="EMBL" id="JARK01001339">
    <property type="protein sequence ID" value="EYC32216.1"/>
    <property type="molecule type" value="Genomic_DNA"/>
</dbReference>
<dbReference type="AlphaFoldDB" id="A0A016VY17"/>
<accession>A0A016VY17</accession>
<organism evidence="1 2">
    <name type="scientific">Ancylostoma ceylanicum</name>
    <dbReference type="NCBI Taxonomy" id="53326"/>
    <lineage>
        <taxon>Eukaryota</taxon>
        <taxon>Metazoa</taxon>
        <taxon>Ecdysozoa</taxon>
        <taxon>Nematoda</taxon>
        <taxon>Chromadorea</taxon>
        <taxon>Rhabditida</taxon>
        <taxon>Rhabditina</taxon>
        <taxon>Rhabditomorpha</taxon>
        <taxon>Strongyloidea</taxon>
        <taxon>Ancylostomatidae</taxon>
        <taxon>Ancylostomatinae</taxon>
        <taxon>Ancylostoma</taxon>
    </lineage>
</organism>
<gene>
    <name evidence="1" type="primary">Acey_s0003.g1463</name>
    <name evidence="1" type="ORF">Y032_0003g1463</name>
</gene>
<name>A0A016VY17_9BILA</name>
<protein>
    <submittedName>
        <fullName evidence="1">Uncharacterized protein</fullName>
    </submittedName>
</protein>
<dbReference type="Proteomes" id="UP000024635">
    <property type="component" value="Unassembled WGS sequence"/>
</dbReference>
<reference evidence="2" key="1">
    <citation type="journal article" date="2015" name="Nat. Genet.">
        <title>The genome and transcriptome of the zoonotic hookworm Ancylostoma ceylanicum identify infection-specific gene families.</title>
        <authorList>
            <person name="Schwarz E.M."/>
            <person name="Hu Y."/>
            <person name="Antoshechkin I."/>
            <person name="Miller M.M."/>
            <person name="Sternberg P.W."/>
            <person name="Aroian R.V."/>
        </authorList>
    </citation>
    <scope>NUCLEOTIDE SEQUENCE</scope>
    <source>
        <strain evidence="2">HY135</strain>
    </source>
</reference>